<comment type="caution">
    <text evidence="4">The sequence shown here is derived from an EMBL/GenBank/DDBJ whole genome shotgun (WGS) entry which is preliminary data.</text>
</comment>
<keyword evidence="3" id="KW-0812">Transmembrane</keyword>
<evidence type="ECO:0000256" key="1">
    <source>
        <dbReference type="ARBA" id="ARBA00006484"/>
    </source>
</evidence>
<dbReference type="PANTHER" id="PTHR48107:SF25">
    <property type="entry name" value="SHORT-CHAIN TYPE DEHYDROGENASE_REDUCTASE"/>
    <property type="match status" value="1"/>
</dbReference>
<name>A0AAE1RDM8_9SOLA</name>
<proteinExistence type="inferred from homology"/>
<sequence length="145" mass="16065">MVKKVIDECPHGRLGQSEDVAPVVGFLAGDASEWVNGQIIRVNGAISGVHYILCSVCFDDCWIKRWQQATKGTLFEKILTLMNFAYTLLVLSYSAVGFMVLSLHETLTSYGSVYYIGTIIPIVLILLGKVIKPARLARSKARKEE</sequence>
<dbReference type="GO" id="GO:0016614">
    <property type="term" value="F:oxidoreductase activity, acting on CH-OH group of donors"/>
    <property type="evidence" value="ECO:0007669"/>
    <property type="project" value="UniProtKB-ARBA"/>
</dbReference>
<dbReference type="AlphaFoldDB" id="A0AAE1RDM8"/>
<dbReference type="Proteomes" id="UP001291623">
    <property type="component" value="Unassembled WGS sequence"/>
</dbReference>
<accession>A0AAE1RDM8</accession>
<dbReference type="PANTHER" id="PTHR48107">
    <property type="entry name" value="NADPH-DEPENDENT ALDEHYDE REDUCTASE-LIKE PROTEIN, CHLOROPLASTIC-RELATED"/>
    <property type="match status" value="1"/>
</dbReference>
<keyword evidence="3" id="KW-0472">Membrane</keyword>
<evidence type="ECO:0000313" key="5">
    <source>
        <dbReference type="Proteomes" id="UP001291623"/>
    </source>
</evidence>
<dbReference type="EMBL" id="JAVYJV010000017">
    <property type="protein sequence ID" value="KAK4349665.1"/>
    <property type="molecule type" value="Genomic_DNA"/>
</dbReference>
<organism evidence="4 5">
    <name type="scientific">Anisodus tanguticus</name>
    <dbReference type="NCBI Taxonomy" id="243964"/>
    <lineage>
        <taxon>Eukaryota</taxon>
        <taxon>Viridiplantae</taxon>
        <taxon>Streptophyta</taxon>
        <taxon>Embryophyta</taxon>
        <taxon>Tracheophyta</taxon>
        <taxon>Spermatophyta</taxon>
        <taxon>Magnoliopsida</taxon>
        <taxon>eudicotyledons</taxon>
        <taxon>Gunneridae</taxon>
        <taxon>Pentapetalae</taxon>
        <taxon>asterids</taxon>
        <taxon>lamiids</taxon>
        <taxon>Solanales</taxon>
        <taxon>Solanaceae</taxon>
        <taxon>Solanoideae</taxon>
        <taxon>Hyoscyameae</taxon>
        <taxon>Anisodus</taxon>
    </lineage>
</organism>
<reference evidence="4" key="1">
    <citation type="submission" date="2023-12" db="EMBL/GenBank/DDBJ databases">
        <title>Genome assembly of Anisodus tanguticus.</title>
        <authorList>
            <person name="Wang Y.-J."/>
        </authorList>
    </citation>
    <scope>NUCLEOTIDE SEQUENCE</scope>
    <source>
        <strain evidence="4">KB-2021</strain>
        <tissue evidence="4">Leaf</tissue>
    </source>
</reference>
<evidence type="ECO:0000256" key="2">
    <source>
        <dbReference type="ARBA" id="ARBA00023002"/>
    </source>
</evidence>
<evidence type="ECO:0000256" key="3">
    <source>
        <dbReference type="SAM" id="Phobius"/>
    </source>
</evidence>
<keyword evidence="3" id="KW-1133">Transmembrane helix</keyword>
<keyword evidence="2" id="KW-0560">Oxidoreductase</keyword>
<dbReference type="SUPFAM" id="SSF51735">
    <property type="entry name" value="NAD(P)-binding Rossmann-fold domains"/>
    <property type="match status" value="1"/>
</dbReference>
<gene>
    <name evidence="4" type="ORF">RND71_032420</name>
</gene>
<feature type="transmembrane region" description="Helical" evidence="3">
    <location>
        <begin position="78"/>
        <end position="101"/>
    </location>
</feature>
<comment type="similarity">
    <text evidence="1">Belongs to the short-chain dehydrogenases/reductases (SDR) family.</text>
</comment>
<protein>
    <submittedName>
        <fullName evidence="4">Uncharacterized protein</fullName>
    </submittedName>
</protein>
<evidence type="ECO:0000313" key="4">
    <source>
        <dbReference type="EMBL" id="KAK4349665.1"/>
    </source>
</evidence>
<keyword evidence="5" id="KW-1185">Reference proteome</keyword>
<feature type="transmembrane region" description="Helical" evidence="3">
    <location>
        <begin position="113"/>
        <end position="131"/>
    </location>
</feature>
<dbReference type="Gene3D" id="3.40.50.720">
    <property type="entry name" value="NAD(P)-binding Rossmann-like Domain"/>
    <property type="match status" value="1"/>
</dbReference>
<dbReference type="InterPro" id="IPR036291">
    <property type="entry name" value="NAD(P)-bd_dom_sf"/>
</dbReference>